<dbReference type="SUPFAM" id="SSF53474">
    <property type="entry name" value="alpha/beta-Hydrolases"/>
    <property type="match status" value="1"/>
</dbReference>
<dbReference type="InterPro" id="IPR019826">
    <property type="entry name" value="Carboxylesterase_B_AS"/>
</dbReference>
<dbReference type="Gene3D" id="3.40.50.1820">
    <property type="entry name" value="alpha/beta hydrolase"/>
    <property type="match status" value="1"/>
</dbReference>
<evidence type="ECO:0000256" key="1">
    <source>
        <dbReference type="ARBA" id="ARBA00005964"/>
    </source>
</evidence>
<name>A0A9P3GGY9_9APHY</name>
<evidence type="ECO:0000256" key="2">
    <source>
        <dbReference type="ARBA" id="ARBA00022801"/>
    </source>
</evidence>
<dbReference type="PANTHER" id="PTHR43142">
    <property type="entry name" value="CARBOXYLIC ESTER HYDROLASE"/>
    <property type="match status" value="1"/>
</dbReference>
<feature type="domain" description="Carboxylesterase type B" evidence="4">
    <location>
        <begin position="158"/>
        <end position="660"/>
    </location>
</feature>
<dbReference type="PROSITE" id="PS00941">
    <property type="entry name" value="CARBOXYLESTERASE_B_2"/>
    <property type="match status" value="1"/>
</dbReference>
<feature type="signal peptide" evidence="3">
    <location>
        <begin position="1"/>
        <end position="17"/>
    </location>
</feature>
<evidence type="ECO:0000313" key="6">
    <source>
        <dbReference type="Proteomes" id="UP000703269"/>
    </source>
</evidence>
<evidence type="ECO:0000259" key="4">
    <source>
        <dbReference type="Pfam" id="PF00135"/>
    </source>
</evidence>
<dbReference type="InterPro" id="IPR019819">
    <property type="entry name" value="Carboxylesterase_B_CS"/>
</dbReference>
<dbReference type="PROSITE" id="PS00122">
    <property type="entry name" value="CARBOXYLESTERASE_B_1"/>
    <property type="match status" value="1"/>
</dbReference>
<feature type="chain" id="PRO_5040531479" description="Carboxylic ester hydrolase" evidence="3">
    <location>
        <begin position="18"/>
        <end position="669"/>
    </location>
</feature>
<comment type="caution">
    <text evidence="5">The sequence shown here is derived from an EMBL/GenBank/DDBJ whole genome shotgun (WGS) entry which is preliminary data.</text>
</comment>
<dbReference type="AlphaFoldDB" id="A0A9P3GGY9"/>
<accession>A0A9P3GGY9</accession>
<dbReference type="InterPro" id="IPR002018">
    <property type="entry name" value="CarbesteraseB"/>
</dbReference>
<dbReference type="Proteomes" id="UP000703269">
    <property type="component" value="Unassembled WGS sequence"/>
</dbReference>
<evidence type="ECO:0000313" key="5">
    <source>
        <dbReference type="EMBL" id="GJE94790.1"/>
    </source>
</evidence>
<dbReference type="EMBL" id="BPQB01000043">
    <property type="protein sequence ID" value="GJE94790.1"/>
    <property type="molecule type" value="Genomic_DNA"/>
</dbReference>
<protein>
    <recommendedName>
        <fullName evidence="3">Carboxylic ester hydrolase</fullName>
        <ecNumber evidence="3">3.1.1.-</ecNumber>
    </recommendedName>
</protein>
<gene>
    <name evidence="5" type="ORF">PsYK624_109630</name>
</gene>
<dbReference type="GO" id="GO:0016787">
    <property type="term" value="F:hydrolase activity"/>
    <property type="evidence" value="ECO:0007669"/>
    <property type="project" value="UniProtKB-KW"/>
</dbReference>
<organism evidence="5 6">
    <name type="scientific">Phanerochaete sordida</name>
    <dbReference type="NCBI Taxonomy" id="48140"/>
    <lineage>
        <taxon>Eukaryota</taxon>
        <taxon>Fungi</taxon>
        <taxon>Dikarya</taxon>
        <taxon>Basidiomycota</taxon>
        <taxon>Agaricomycotina</taxon>
        <taxon>Agaricomycetes</taxon>
        <taxon>Polyporales</taxon>
        <taxon>Phanerochaetaceae</taxon>
        <taxon>Phanerochaete</taxon>
    </lineage>
</organism>
<keyword evidence="3" id="KW-0732">Signal</keyword>
<evidence type="ECO:0000256" key="3">
    <source>
        <dbReference type="RuleBase" id="RU361235"/>
    </source>
</evidence>
<dbReference type="Pfam" id="PF00135">
    <property type="entry name" value="COesterase"/>
    <property type="match status" value="1"/>
</dbReference>
<sequence length="669" mass="71293">MLPFLLAALSLAVVANARYDGAITLLHYNDLDVQNPFAHPSVLLVGSGTHSSSQSACASLGESLVPSVSGQLAQDIVPLLQYQVFQGHALNGQQFWINPSPSSLLCETVDTNGHIGQDLCLLPLPALCTNSGNSTTVSTFQTTVSSQGLSITGFRDNRSFRFQGIPFADPPARWTYPTAYTGSKTIDATKFGSQCIQSGQTAGSEDCLFLNIWTPFVPGSTTAPKATLKAVMFWIHGGAFTGGTGADPTFDGGPMASRGDVVIVTTNYRLSTLGFLALDDGKTNGNFGIADQVAALEWVNQHIAAFGGDPDRITIFGQSAGAGSVRALLQSPKAIGNFAAAIQMSNLAGLGYAMTYSQYYTIAQEQSLVADPILAATNCSTATDRLACLKAVDGHTLVNLPTVARFVVADGTFVPQTQLPLNQTGKVANVHAMIGWMRDDGAAFIGTPTNDNVAQALEAIGLPTSIANSSLFPIPSNAATAIDDLFNMTARGATDGMFRCLDQATAFSGIQHNLFKSVWAYEFNRSYQTPGFDPNAPKCDAPVDAAHPAGNTDAEYFKCHSGELFYVFGSLPTSLPYRDANDLPFMQVSMDTWTSFARTFNPNPDPAFLKARGFTTSAARLAQQPKWDPVTKLNVNGTPLRILEVPSKMDGFREQAQCDFLGFSLNHFG</sequence>
<reference evidence="5 6" key="1">
    <citation type="submission" date="2021-08" db="EMBL/GenBank/DDBJ databases">
        <title>Draft Genome Sequence of Phanerochaete sordida strain YK-624.</title>
        <authorList>
            <person name="Mori T."/>
            <person name="Dohra H."/>
            <person name="Suzuki T."/>
            <person name="Kawagishi H."/>
            <person name="Hirai H."/>
        </authorList>
    </citation>
    <scope>NUCLEOTIDE SEQUENCE [LARGE SCALE GENOMIC DNA]</scope>
    <source>
        <strain evidence="5 6">YK-624</strain>
    </source>
</reference>
<keyword evidence="6" id="KW-1185">Reference proteome</keyword>
<dbReference type="OrthoDB" id="408631at2759"/>
<proteinExistence type="inferred from homology"/>
<dbReference type="InterPro" id="IPR029058">
    <property type="entry name" value="AB_hydrolase_fold"/>
</dbReference>
<dbReference type="EC" id="3.1.1.-" evidence="3"/>
<comment type="similarity">
    <text evidence="1 3">Belongs to the type-B carboxylesterase/lipase family.</text>
</comment>
<dbReference type="PANTHER" id="PTHR43142:SF3">
    <property type="entry name" value="PUTATIVE (AFU_ORTHOLOGUE AFUA_3G09070)-RELATED"/>
    <property type="match status" value="1"/>
</dbReference>
<keyword evidence="2 3" id="KW-0378">Hydrolase</keyword>